<reference evidence="2 3" key="1">
    <citation type="journal article" date="2015" name="Proc. Natl. Acad. Sci. U.S.A.">
        <title>The resurrection genome of Boea hygrometrica: A blueprint for survival of dehydration.</title>
        <authorList>
            <person name="Xiao L."/>
            <person name="Yang G."/>
            <person name="Zhang L."/>
            <person name="Yang X."/>
            <person name="Zhao S."/>
            <person name="Ji Z."/>
            <person name="Zhou Q."/>
            <person name="Hu M."/>
            <person name="Wang Y."/>
            <person name="Chen M."/>
            <person name="Xu Y."/>
            <person name="Jin H."/>
            <person name="Xiao X."/>
            <person name="Hu G."/>
            <person name="Bao F."/>
            <person name="Hu Y."/>
            <person name="Wan P."/>
            <person name="Li L."/>
            <person name="Deng X."/>
            <person name="Kuang T."/>
            <person name="Xiang C."/>
            <person name="Zhu J.K."/>
            <person name="Oliver M.J."/>
            <person name="He Y."/>
        </authorList>
    </citation>
    <scope>NUCLEOTIDE SEQUENCE [LARGE SCALE GENOMIC DNA]</scope>
    <source>
        <strain evidence="3">cv. XS01</strain>
    </source>
</reference>
<organism evidence="2 3">
    <name type="scientific">Dorcoceras hygrometricum</name>
    <dbReference type="NCBI Taxonomy" id="472368"/>
    <lineage>
        <taxon>Eukaryota</taxon>
        <taxon>Viridiplantae</taxon>
        <taxon>Streptophyta</taxon>
        <taxon>Embryophyta</taxon>
        <taxon>Tracheophyta</taxon>
        <taxon>Spermatophyta</taxon>
        <taxon>Magnoliopsida</taxon>
        <taxon>eudicotyledons</taxon>
        <taxon>Gunneridae</taxon>
        <taxon>Pentapetalae</taxon>
        <taxon>asterids</taxon>
        <taxon>lamiids</taxon>
        <taxon>Lamiales</taxon>
        <taxon>Gesneriaceae</taxon>
        <taxon>Didymocarpoideae</taxon>
        <taxon>Trichosporeae</taxon>
        <taxon>Loxocarpinae</taxon>
        <taxon>Dorcoceras</taxon>
    </lineage>
</organism>
<feature type="region of interest" description="Disordered" evidence="1">
    <location>
        <begin position="44"/>
        <end position="76"/>
    </location>
</feature>
<proteinExistence type="predicted"/>
<accession>A0A2Z6ZV72</accession>
<gene>
    <name evidence="2" type="ORF">F511_45783</name>
</gene>
<name>A0A2Z6ZV72_9LAMI</name>
<dbReference type="Proteomes" id="UP000250235">
    <property type="component" value="Unassembled WGS sequence"/>
</dbReference>
<evidence type="ECO:0000256" key="1">
    <source>
        <dbReference type="SAM" id="MobiDB-lite"/>
    </source>
</evidence>
<sequence>MADHRATGLHVVAGICATICARHQQHRSARSGEERRIFMRTAARNSRTAATHGRPTRNSLRAQPSPKCAPASASLREGGGHFSAAMRILCACLVRACVQGRGRRTRRRPAAEAAKFV</sequence>
<evidence type="ECO:0000313" key="3">
    <source>
        <dbReference type="Proteomes" id="UP000250235"/>
    </source>
</evidence>
<keyword evidence="3" id="KW-1185">Reference proteome</keyword>
<dbReference type="EMBL" id="KV063775">
    <property type="protein sequence ID" value="KZV06735.1"/>
    <property type="molecule type" value="Genomic_DNA"/>
</dbReference>
<evidence type="ECO:0000313" key="2">
    <source>
        <dbReference type="EMBL" id="KZV06735.1"/>
    </source>
</evidence>
<dbReference type="AlphaFoldDB" id="A0A2Z6ZV72"/>
<protein>
    <submittedName>
        <fullName evidence="2">Uncharacterized protein</fullName>
    </submittedName>
</protein>